<evidence type="ECO:0000256" key="2">
    <source>
        <dbReference type="ARBA" id="ARBA00023186"/>
    </source>
</evidence>
<dbReference type="AlphaFoldDB" id="A0A6P2C4D3"/>
<keyword evidence="3" id="KW-0963">Cytoplasm</keyword>
<dbReference type="InterPro" id="IPR038277">
    <property type="entry name" value="UreF_sf"/>
</dbReference>
<dbReference type="Proteomes" id="UP000460272">
    <property type="component" value="Unassembled WGS sequence"/>
</dbReference>
<evidence type="ECO:0000256" key="1">
    <source>
        <dbReference type="ARBA" id="ARBA00022988"/>
    </source>
</evidence>
<dbReference type="RefSeq" id="WP_145850784.1">
    <property type="nucleotide sequence ID" value="NZ_RPFW01000001.1"/>
</dbReference>
<organism evidence="4 5">
    <name type="scientific">Trebonia kvetii</name>
    <dbReference type="NCBI Taxonomy" id="2480626"/>
    <lineage>
        <taxon>Bacteria</taxon>
        <taxon>Bacillati</taxon>
        <taxon>Actinomycetota</taxon>
        <taxon>Actinomycetes</taxon>
        <taxon>Streptosporangiales</taxon>
        <taxon>Treboniaceae</taxon>
        <taxon>Trebonia</taxon>
    </lineage>
</organism>
<keyword evidence="1 3" id="KW-0996">Nickel insertion</keyword>
<evidence type="ECO:0000256" key="3">
    <source>
        <dbReference type="HAMAP-Rule" id="MF_01385"/>
    </source>
</evidence>
<keyword evidence="2 3" id="KW-0143">Chaperone</keyword>
<comment type="similarity">
    <text evidence="3">Belongs to the UreF family.</text>
</comment>
<dbReference type="Pfam" id="PF01730">
    <property type="entry name" value="UreF"/>
    <property type="match status" value="1"/>
</dbReference>
<evidence type="ECO:0000313" key="4">
    <source>
        <dbReference type="EMBL" id="TVZ06030.1"/>
    </source>
</evidence>
<keyword evidence="5" id="KW-1185">Reference proteome</keyword>
<dbReference type="Gene3D" id="1.10.4190.10">
    <property type="entry name" value="Urease accessory protein UreF"/>
    <property type="match status" value="1"/>
</dbReference>
<evidence type="ECO:0000313" key="5">
    <source>
        <dbReference type="Proteomes" id="UP000460272"/>
    </source>
</evidence>
<dbReference type="GO" id="GO:0016151">
    <property type="term" value="F:nickel cation binding"/>
    <property type="evidence" value="ECO:0007669"/>
    <property type="project" value="UniProtKB-UniRule"/>
</dbReference>
<comment type="caution">
    <text evidence="4">The sequence shown here is derived from an EMBL/GenBank/DDBJ whole genome shotgun (WGS) entry which is preliminary data.</text>
</comment>
<accession>A0A6P2C4D3</accession>
<protein>
    <recommendedName>
        <fullName evidence="3">Urease accessory protein UreF</fullName>
    </recommendedName>
</protein>
<dbReference type="EMBL" id="RPFW01000001">
    <property type="protein sequence ID" value="TVZ06030.1"/>
    <property type="molecule type" value="Genomic_DNA"/>
</dbReference>
<dbReference type="HAMAP" id="MF_01385">
    <property type="entry name" value="UreF"/>
    <property type="match status" value="1"/>
</dbReference>
<comment type="function">
    <text evidence="3">Required for maturation of urease via the functional incorporation of the urease nickel metallocenter.</text>
</comment>
<proteinExistence type="inferred from homology"/>
<gene>
    <name evidence="3" type="primary">ureF</name>
    <name evidence="4" type="ORF">EAS64_00740</name>
</gene>
<dbReference type="OrthoDB" id="3382047at2"/>
<dbReference type="PIRSF" id="PIRSF009467">
    <property type="entry name" value="Ureas_acces_UreF"/>
    <property type="match status" value="1"/>
</dbReference>
<dbReference type="PANTHER" id="PTHR33620">
    <property type="entry name" value="UREASE ACCESSORY PROTEIN F"/>
    <property type="match status" value="1"/>
</dbReference>
<name>A0A6P2C4D3_9ACTN</name>
<comment type="subunit">
    <text evidence="3">UreD, UreF and UreG form a complex that acts as a GTP-hydrolysis-dependent molecular chaperone, activating the urease apoprotein by helping to assemble the nickel containing metallocenter of UreC. The UreE protein probably delivers the nickel.</text>
</comment>
<dbReference type="InterPro" id="IPR002639">
    <property type="entry name" value="UreF"/>
</dbReference>
<dbReference type="PANTHER" id="PTHR33620:SF1">
    <property type="entry name" value="UREASE ACCESSORY PROTEIN F"/>
    <property type="match status" value="1"/>
</dbReference>
<reference evidence="4 5" key="1">
    <citation type="submission" date="2018-11" db="EMBL/GenBank/DDBJ databases">
        <title>Trebonia kvetii gen.nov., sp.nov., a novel acidophilic actinobacterium, and proposal of the new actinobacterial family Treboniaceae fam. nov.</title>
        <authorList>
            <person name="Rapoport D."/>
            <person name="Sagova-Mareckova M."/>
            <person name="Sedlacek I."/>
            <person name="Provaznik J."/>
            <person name="Kralova S."/>
            <person name="Pavlinic D."/>
            <person name="Benes V."/>
            <person name="Kopecky J."/>
        </authorList>
    </citation>
    <scope>NUCLEOTIDE SEQUENCE [LARGE SCALE GENOMIC DNA]</scope>
    <source>
        <strain evidence="4 5">15Tr583</strain>
    </source>
</reference>
<sequence length="259" mass="26034">MSVASLLLGDSRFPAGGHAHSGGVEPAVTAGSVTNLVTLEAFLRGRLRTAGLVSAAIAAFACSRAGATDGESAAPVRDDDYWELLDAETSARTPAPAQREASRRQGRALLRAARVAWPEARGLAQVAAAVQSTRGAGAAVGSSGSQRLAGRREFRGGPHHAVVLGAAAAAAGCTPAEAARIAAYQAVAGPVSAAVRLLALDPMRATGVLARLSADIESIATHGAGYAGLPPADLPCPSAPALDLLAQTHIGAEVRLFES</sequence>
<comment type="subcellular location">
    <subcellularLocation>
        <location evidence="3">Cytoplasm</location>
    </subcellularLocation>
</comment>
<dbReference type="GO" id="GO:0005737">
    <property type="term" value="C:cytoplasm"/>
    <property type="evidence" value="ECO:0007669"/>
    <property type="project" value="UniProtKB-SubCell"/>
</dbReference>